<evidence type="ECO:0000256" key="1">
    <source>
        <dbReference type="SAM" id="MobiDB-lite"/>
    </source>
</evidence>
<gene>
    <name evidence="2" type="ORF">AVDCRST_MAG05-1131</name>
</gene>
<sequence length="101" mass="10371">MDVDLSRPAQVTAGEGYALVATTENTTPSGSSFYSWSMAFDDPYPGGDAHDRNGGAWDVRTDNGVPVDFAFKTFVTPDTAAPRVASVTPEGGASGPGGTPT</sequence>
<name>A0A6J4RY30_9ACTN</name>
<protein>
    <submittedName>
        <fullName evidence="2">Uncharacterized protein</fullName>
    </submittedName>
</protein>
<reference evidence="2" key="1">
    <citation type="submission" date="2020-02" db="EMBL/GenBank/DDBJ databases">
        <authorList>
            <person name="Meier V. D."/>
        </authorList>
    </citation>
    <scope>NUCLEOTIDE SEQUENCE</scope>
    <source>
        <strain evidence="2">AVDCRST_MAG05</strain>
    </source>
</reference>
<dbReference type="EMBL" id="CADCVM010000127">
    <property type="protein sequence ID" value="CAA9478665.1"/>
    <property type="molecule type" value="Genomic_DNA"/>
</dbReference>
<dbReference type="AlphaFoldDB" id="A0A6J4RY30"/>
<organism evidence="2">
    <name type="scientific">uncultured Rubrobacteraceae bacterium</name>
    <dbReference type="NCBI Taxonomy" id="349277"/>
    <lineage>
        <taxon>Bacteria</taxon>
        <taxon>Bacillati</taxon>
        <taxon>Actinomycetota</taxon>
        <taxon>Rubrobacteria</taxon>
        <taxon>Rubrobacterales</taxon>
        <taxon>Rubrobacteraceae</taxon>
        <taxon>environmental samples</taxon>
    </lineage>
</organism>
<proteinExistence type="predicted"/>
<feature type="compositionally biased region" description="Gly residues" evidence="1">
    <location>
        <begin position="92"/>
        <end position="101"/>
    </location>
</feature>
<evidence type="ECO:0000313" key="2">
    <source>
        <dbReference type="EMBL" id="CAA9478665.1"/>
    </source>
</evidence>
<feature type="region of interest" description="Disordered" evidence="1">
    <location>
        <begin position="80"/>
        <end position="101"/>
    </location>
</feature>
<accession>A0A6J4RY30</accession>